<name>W4QRS3_HALA3</name>
<dbReference type="Proteomes" id="UP000018896">
    <property type="component" value="Unassembled WGS sequence"/>
</dbReference>
<gene>
    <name evidence="1" type="ORF">JCM9157_1697</name>
</gene>
<evidence type="ECO:0008006" key="3">
    <source>
        <dbReference type="Google" id="ProtNLM"/>
    </source>
</evidence>
<dbReference type="Pfam" id="PF10949">
    <property type="entry name" value="DUF2777"/>
    <property type="match status" value="1"/>
</dbReference>
<dbReference type="InterPro" id="IPR024488">
    <property type="entry name" value="DUF2777"/>
</dbReference>
<dbReference type="RefSeq" id="WP_035663585.1">
    <property type="nucleotide sequence ID" value="NZ_BAUV01000009.1"/>
</dbReference>
<organism evidence="1 2">
    <name type="scientific">Halalkalibacter akibai (strain ATCC 43226 / DSM 21942 / CIP 109018 / JCM 9157 / 1139)</name>
    <name type="common">Bacillus akibai</name>
    <dbReference type="NCBI Taxonomy" id="1236973"/>
    <lineage>
        <taxon>Bacteria</taxon>
        <taxon>Bacillati</taxon>
        <taxon>Bacillota</taxon>
        <taxon>Bacilli</taxon>
        <taxon>Bacillales</taxon>
        <taxon>Bacillaceae</taxon>
        <taxon>Halalkalibacter</taxon>
    </lineage>
</organism>
<dbReference type="OrthoDB" id="2942325at2"/>
<dbReference type="eggNOG" id="ENOG502ZURY">
    <property type="taxonomic scope" value="Bacteria"/>
</dbReference>
<reference evidence="1 2" key="1">
    <citation type="journal article" date="2014" name="Genome Announc.">
        <title>Draft Genome Sequences of Three Alkaliphilic Bacillus Strains, Bacillus wakoensis JCM 9140T, Bacillus akibai JCM 9157T, and Bacillus hemicellulosilyticus JCM 9152T.</title>
        <authorList>
            <person name="Yuki M."/>
            <person name="Oshima K."/>
            <person name="Suda W."/>
            <person name="Oshida Y."/>
            <person name="Kitamura K."/>
            <person name="Iida T."/>
            <person name="Hattori M."/>
            <person name="Ohkuma M."/>
        </authorList>
    </citation>
    <scope>NUCLEOTIDE SEQUENCE [LARGE SCALE GENOMIC DNA]</scope>
    <source>
        <strain evidence="1 2">JCM 9157</strain>
    </source>
</reference>
<dbReference type="STRING" id="1236973.JCM9157_1697"/>
<dbReference type="AlphaFoldDB" id="W4QRS3"/>
<evidence type="ECO:0000313" key="2">
    <source>
        <dbReference type="Proteomes" id="UP000018896"/>
    </source>
</evidence>
<comment type="caution">
    <text evidence="1">The sequence shown here is derived from an EMBL/GenBank/DDBJ whole genome shotgun (WGS) entry which is preliminary data.</text>
</comment>
<accession>W4QRS3</accession>
<dbReference type="EMBL" id="BAUV01000009">
    <property type="protein sequence ID" value="GAE34627.1"/>
    <property type="molecule type" value="Genomic_DNA"/>
</dbReference>
<keyword evidence="2" id="KW-1185">Reference proteome</keyword>
<proteinExistence type="predicted"/>
<evidence type="ECO:0000313" key="1">
    <source>
        <dbReference type="EMBL" id="GAE34627.1"/>
    </source>
</evidence>
<protein>
    <recommendedName>
        <fullName evidence="3">DUF2777 family protein</fullName>
    </recommendedName>
</protein>
<sequence length="324" mass="37691">MDRRKAQSYIGKLVKVDMAQQGTYCATLKDVIAEPRKPWKGIVQIKAVLVLPEFNESNPLMQQLPFKKNEEVELDGAKLSPLANEELPEDFTKSLITASEKRIKQLRCARQATLDKEKLLLDLIESLNSNDNQEHVDSCEEDILYTFHHDGDKYILVDNQDERLELEDCPFIFNWSVKGQHQTGQYDTNGCFIAESGERYYPKEGAVFTISKDQFDPYVILRNELEPTALLSLEKNLHAYQMKHDHLIECHNTLLSQLLKVDGQKSFKGVNFLTYKNNADLVIVQHHYERELHNHKKDKVYDRFEFTTNQGKRSVVMYTNEYSR</sequence>